<reference evidence="15" key="2">
    <citation type="journal article" date="2020" name="Nat. Commun.">
        <title>Large-scale genome sequencing of mycorrhizal fungi provides insights into the early evolution of symbiotic traits.</title>
        <authorList>
            <person name="Miyauchi S."/>
            <person name="Kiss E."/>
            <person name="Kuo A."/>
            <person name="Drula E."/>
            <person name="Kohler A."/>
            <person name="Sanchez-Garcia M."/>
            <person name="Morin E."/>
            <person name="Andreopoulos B."/>
            <person name="Barry K.W."/>
            <person name="Bonito G."/>
            <person name="Buee M."/>
            <person name="Carver A."/>
            <person name="Chen C."/>
            <person name="Cichocki N."/>
            <person name="Clum A."/>
            <person name="Culley D."/>
            <person name="Crous P.W."/>
            <person name="Fauchery L."/>
            <person name="Girlanda M."/>
            <person name="Hayes R.D."/>
            <person name="Keri Z."/>
            <person name="LaButti K."/>
            <person name="Lipzen A."/>
            <person name="Lombard V."/>
            <person name="Magnuson J."/>
            <person name="Maillard F."/>
            <person name="Murat C."/>
            <person name="Nolan M."/>
            <person name="Ohm R.A."/>
            <person name="Pangilinan J."/>
            <person name="Pereira M.F."/>
            <person name="Perotto S."/>
            <person name="Peter M."/>
            <person name="Pfister S."/>
            <person name="Riley R."/>
            <person name="Sitrit Y."/>
            <person name="Stielow J.B."/>
            <person name="Szollosi G."/>
            <person name="Zifcakova L."/>
            <person name="Stursova M."/>
            <person name="Spatafora J.W."/>
            <person name="Tedersoo L."/>
            <person name="Vaario L.M."/>
            <person name="Yamada A."/>
            <person name="Yan M."/>
            <person name="Wang P."/>
            <person name="Xu J."/>
            <person name="Bruns T."/>
            <person name="Baldrian P."/>
            <person name="Vilgalys R."/>
            <person name="Dunand C."/>
            <person name="Henrissat B."/>
            <person name="Grigoriev I.V."/>
            <person name="Hibbett D."/>
            <person name="Nagy L.G."/>
            <person name="Martin F.M."/>
        </authorList>
    </citation>
    <scope>NUCLEOTIDE SEQUENCE</scope>
    <source>
        <strain evidence="15">BED1</strain>
    </source>
</reference>
<dbReference type="CDD" id="cd14081">
    <property type="entry name" value="STKc_BRSK1_2"/>
    <property type="match status" value="1"/>
</dbReference>
<evidence type="ECO:0000256" key="6">
    <source>
        <dbReference type="ARBA" id="ARBA00022679"/>
    </source>
</evidence>
<feature type="compositionally biased region" description="Pro residues" evidence="13">
    <location>
        <begin position="430"/>
        <end position="440"/>
    </location>
</feature>
<dbReference type="GO" id="GO:0005524">
    <property type="term" value="F:ATP binding"/>
    <property type="evidence" value="ECO:0007669"/>
    <property type="project" value="UniProtKB-UniRule"/>
</dbReference>
<reference evidence="15" key="1">
    <citation type="submission" date="2019-10" db="EMBL/GenBank/DDBJ databases">
        <authorList>
            <consortium name="DOE Joint Genome Institute"/>
            <person name="Kuo A."/>
            <person name="Miyauchi S."/>
            <person name="Kiss E."/>
            <person name="Drula E."/>
            <person name="Kohler A."/>
            <person name="Sanchez-Garcia M."/>
            <person name="Andreopoulos B."/>
            <person name="Barry K.W."/>
            <person name="Bonito G."/>
            <person name="Buee M."/>
            <person name="Carver A."/>
            <person name="Chen C."/>
            <person name="Cichocki N."/>
            <person name="Clum A."/>
            <person name="Culley D."/>
            <person name="Crous P.W."/>
            <person name="Fauchery L."/>
            <person name="Girlanda M."/>
            <person name="Hayes R."/>
            <person name="Keri Z."/>
            <person name="LaButti K."/>
            <person name="Lipzen A."/>
            <person name="Lombard V."/>
            <person name="Magnuson J."/>
            <person name="Maillard F."/>
            <person name="Morin E."/>
            <person name="Murat C."/>
            <person name="Nolan M."/>
            <person name="Ohm R."/>
            <person name="Pangilinan J."/>
            <person name="Pereira M."/>
            <person name="Perotto S."/>
            <person name="Peter M."/>
            <person name="Riley R."/>
            <person name="Sitrit Y."/>
            <person name="Stielow B."/>
            <person name="Szollosi G."/>
            <person name="Zifcakova L."/>
            <person name="Stursova M."/>
            <person name="Spatafora J.W."/>
            <person name="Tedersoo L."/>
            <person name="Vaario L.-M."/>
            <person name="Yamada A."/>
            <person name="Yan M."/>
            <person name="Wang P."/>
            <person name="Xu J."/>
            <person name="Bruns T."/>
            <person name="Baldrian P."/>
            <person name="Vilgalys R."/>
            <person name="Henrissat B."/>
            <person name="Grigoriev I.V."/>
            <person name="Hibbett D."/>
            <person name="Nagy L.G."/>
            <person name="Martin F.M."/>
        </authorList>
    </citation>
    <scope>NUCLEOTIDE SEQUENCE</scope>
    <source>
        <strain evidence="15">BED1</strain>
    </source>
</reference>
<feature type="domain" description="Protein kinase" evidence="14">
    <location>
        <begin position="23"/>
        <end position="304"/>
    </location>
</feature>
<evidence type="ECO:0000256" key="1">
    <source>
        <dbReference type="ARBA" id="ARBA00004266"/>
    </source>
</evidence>
<dbReference type="InterPro" id="IPR031850">
    <property type="entry name" value="Fungal_KA1_dom"/>
</dbReference>
<dbReference type="Gene3D" id="1.10.510.10">
    <property type="entry name" value="Transferase(Phosphotransferase) domain 1"/>
    <property type="match status" value="1"/>
</dbReference>
<keyword evidence="7 12" id="KW-0547">Nucleotide-binding</keyword>
<dbReference type="InterPro" id="IPR000719">
    <property type="entry name" value="Prot_kinase_dom"/>
</dbReference>
<dbReference type="PROSITE" id="PS00107">
    <property type="entry name" value="PROTEIN_KINASE_ATP"/>
    <property type="match status" value="1"/>
</dbReference>
<sequence length="820" mass="92137">MSDEYPRVPRKHREDDPKMIGLWKVGRTIGKGSSGRVRIARHAKTGQYAAVKIVSKQHLNNNNSHTANTNTTTTTTTTALVRPPPDTPEHMRLSIEREIVIMKLIEHPNVMRLYDVWETSSDLYLILEYVEGGELFDYLCTRGRLAPSEARACFQQIIAAIDYCHRFGVAHRDLKPENLLRDREGNIKVADFGMAAWQTGAREGLLQTACGSPHYAAPEVVMGRAYDGRASDIWSCGVILFALLAGRLPFDDEDLGTLLDKVKSGRYEMPKGIEPDARDLIERMLQRDVEKRITMPEILVHPFFVSSEPRAVNRDMPDLDALAKPIKGTEEIDQDIFANLRTLWHGTPEEDILEALRSEAPNWQKGVYHLLIQYRNKRLENYDEEEELMARAGRKRSRKASSAGRDPGSNEHGMVRTTSQATDLGRSPSTLPPRAAPPTPRRAVRRNIVEELAQLGAPQIVLHSPTPPRPGTMHSPSPSRYSTTSPLSPNLPALTVPDVKDDKMQQFFQQIVEHLNAMEIRAGMTSPPVSPRLLSGPLSTPITSMEFERQRRQPVYDLNRGAHSPRDLLGPVFGSTSPNVENRRQELTYHAGQFGELDKENGHSHGANTVGIVKKSSLRNSDTNARKQPLRVKIVEPSPQKLKKRKSVEISTPTTTVSPAWSDSSFTLPSTPRRRWLGNVFKFKPASYQLLSVHDAFTSREECRRLLVGIGVKVVLTLSEGSGILKCRFDETRDPAVIKAVRFRVEIREATMQQVRAGFQVALQLIQERGASSSFQIICQRLRSVWELDLILSPMGVHSPMFSPQMTDGGRFAEMMVYRD</sequence>
<dbReference type="Pfam" id="PF00069">
    <property type="entry name" value="Pkinase"/>
    <property type="match status" value="1"/>
</dbReference>
<dbReference type="GO" id="GO:0004674">
    <property type="term" value="F:protein serine/threonine kinase activity"/>
    <property type="evidence" value="ECO:0007669"/>
    <property type="project" value="UniProtKB-KW"/>
</dbReference>
<accession>A0AAD4BL08</accession>
<comment type="subcellular location">
    <subcellularLocation>
        <location evidence="1">Bud neck</location>
    </subcellularLocation>
</comment>
<evidence type="ECO:0000256" key="3">
    <source>
        <dbReference type="ARBA" id="ARBA00012513"/>
    </source>
</evidence>
<feature type="region of interest" description="Disordered" evidence="13">
    <location>
        <begin position="60"/>
        <end position="88"/>
    </location>
</feature>
<keyword evidence="16" id="KW-1185">Reference proteome</keyword>
<evidence type="ECO:0000256" key="13">
    <source>
        <dbReference type="SAM" id="MobiDB-lite"/>
    </source>
</evidence>
<dbReference type="Proteomes" id="UP001194468">
    <property type="component" value="Unassembled WGS sequence"/>
</dbReference>
<feature type="binding site" evidence="12">
    <location>
        <position position="52"/>
    </location>
    <ligand>
        <name>ATP</name>
        <dbReference type="ChEBI" id="CHEBI:30616"/>
    </ligand>
</feature>
<dbReference type="Pfam" id="PF16797">
    <property type="entry name" value="Fungal_KA1"/>
    <property type="match status" value="1"/>
</dbReference>
<feature type="region of interest" description="Disordered" evidence="13">
    <location>
        <begin position="455"/>
        <end position="491"/>
    </location>
</feature>
<comment type="catalytic activity">
    <reaction evidence="10">
        <text>L-threonyl-[protein] + ATP = O-phospho-L-threonyl-[protein] + ADP + H(+)</text>
        <dbReference type="Rhea" id="RHEA:46608"/>
        <dbReference type="Rhea" id="RHEA-COMP:11060"/>
        <dbReference type="Rhea" id="RHEA-COMP:11605"/>
        <dbReference type="ChEBI" id="CHEBI:15378"/>
        <dbReference type="ChEBI" id="CHEBI:30013"/>
        <dbReference type="ChEBI" id="CHEBI:30616"/>
        <dbReference type="ChEBI" id="CHEBI:61977"/>
        <dbReference type="ChEBI" id="CHEBI:456216"/>
        <dbReference type="EC" id="2.7.11.1"/>
    </reaction>
</comment>
<evidence type="ECO:0000259" key="14">
    <source>
        <dbReference type="PROSITE" id="PS50011"/>
    </source>
</evidence>
<dbReference type="InterPro" id="IPR017441">
    <property type="entry name" value="Protein_kinase_ATP_BS"/>
</dbReference>
<keyword evidence="5" id="KW-0597">Phosphoprotein</keyword>
<evidence type="ECO:0000313" key="16">
    <source>
        <dbReference type="Proteomes" id="UP001194468"/>
    </source>
</evidence>
<evidence type="ECO:0000256" key="5">
    <source>
        <dbReference type="ARBA" id="ARBA00022553"/>
    </source>
</evidence>
<protein>
    <recommendedName>
        <fullName evidence="3">non-specific serine/threonine protein kinase</fullName>
        <ecNumber evidence="3">2.7.11.1</ecNumber>
    </recommendedName>
</protein>
<comment type="catalytic activity">
    <reaction evidence="11">
        <text>L-seryl-[protein] + ATP = O-phospho-L-seryl-[protein] + ADP + H(+)</text>
        <dbReference type="Rhea" id="RHEA:17989"/>
        <dbReference type="Rhea" id="RHEA-COMP:9863"/>
        <dbReference type="Rhea" id="RHEA-COMP:11604"/>
        <dbReference type="ChEBI" id="CHEBI:15378"/>
        <dbReference type="ChEBI" id="CHEBI:29999"/>
        <dbReference type="ChEBI" id="CHEBI:30616"/>
        <dbReference type="ChEBI" id="CHEBI:83421"/>
        <dbReference type="ChEBI" id="CHEBI:456216"/>
        <dbReference type="EC" id="2.7.11.1"/>
    </reaction>
</comment>
<evidence type="ECO:0000256" key="4">
    <source>
        <dbReference type="ARBA" id="ARBA00022527"/>
    </source>
</evidence>
<organism evidence="15 16">
    <name type="scientific">Boletus edulis BED1</name>
    <dbReference type="NCBI Taxonomy" id="1328754"/>
    <lineage>
        <taxon>Eukaryota</taxon>
        <taxon>Fungi</taxon>
        <taxon>Dikarya</taxon>
        <taxon>Basidiomycota</taxon>
        <taxon>Agaricomycotina</taxon>
        <taxon>Agaricomycetes</taxon>
        <taxon>Agaricomycetidae</taxon>
        <taxon>Boletales</taxon>
        <taxon>Boletineae</taxon>
        <taxon>Boletaceae</taxon>
        <taxon>Boletoideae</taxon>
        <taxon>Boletus</taxon>
    </lineage>
</organism>
<gene>
    <name evidence="15" type="ORF">L210DRAFT_3412348</name>
</gene>
<dbReference type="GO" id="GO:0005940">
    <property type="term" value="C:septin ring"/>
    <property type="evidence" value="ECO:0007669"/>
    <property type="project" value="UniProtKB-ARBA"/>
</dbReference>
<comment type="similarity">
    <text evidence="2">Belongs to the protein kinase superfamily. CAMK Ser/Thr protein kinase family. NIM1 subfamily.</text>
</comment>
<keyword evidence="8 15" id="KW-0418">Kinase</keyword>
<evidence type="ECO:0000256" key="7">
    <source>
        <dbReference type="ARBA" id="ARBA00022741"/>
    </source>
</evidence>
<evidence type="ECO:0000256" key="2">
    <source>
        <dbReference type="ARBA" id="ARBA00010791"/>
    </source>
</evidence>
<feature type="region of interest" description="Disordered" evidence="13">
    <location>
        <begin position="390"/>
        <end position="442"/>
    </location>
</feature>
<dbReference type="SUPFAM" id="SSF56112">
    <property type="entry name" value="Protein kinase-like (PK-like)"/>
    <property type="match status" value="1"/>
</dbReference>
<dbReference type="GO" id="GO:0035556">
    <property type="term" value="P:intracellular signal transduction"/>
    <property type="evidence" value="ECO:0007669"/>
    <property type="project" value="TreeGrafter"/>
</dbReference>
<dbReference type="PANTHER" id="PTHR24346:SF110">
    <property type="entry name" value="NON-SPECIFIC SERINE_THREONINE PROTEIN KINASE"/>
    <property type="match status" value="1"/>
</dbReference>
<dbReference type="GO" id="GO:0005935">
    <property type="term" value="C:cellular bud neck"/>
    <property type="evidence" value="ECO:0007669"/>
    <property type="project" value="UniProtKB-SubCell"/>
</dbReference>
<dbReference type="FunFam" id="1.10.510.10:FF:000394">
    <property type="entry name" value="Serine/threonine-protein kinase HSL1"/>
    <property type="match status" value="1"/>
</dbReference>
<keyword evidence="6" id="KW-0808">Transferase</keyword>
<dbReference type="InterPro" id="IPR011009">
    <property type="entry name" value="Kinase-like_dom_sf"/>
</dbReference>
<name>A0AAD4BL08_BOLED</name>
<evidence type="ECO:0000256" key="8">
    <source>
        <dbReference type="ARBA" id="ARBA00022777"/>
    </source>
</evidence>
<evidence type="ECO:0000313" key="15">
    <source>
        <dbReference type="EMBL" id="KAF8433219.1"/>
    </source>
</evidence>
<evidence type="ECO:0000256" key="9">
    <source>
        <dbReference type="ARBA" id="ARBA00022840"/>
    </source>
</evidence>
<dbReference type="EC" id="2.7.11.1" evidence="3"/>
<dbReference type="SMART" id="SM00220">
    <property type="entry name" value="S_TKc"/>
    <property type="match status" value="1"/>
</dbReference>
<evidence type="ECO:0000256" key="10">
    <source>
        <dbReference type="ARBA" id="ARBA00047899"/>
    </source>
</evidence>
<proteinExistence type="inferred from homology"/>
<feature type="compositionally biased region" description="Low complexity" evidence="13">
    <location>
        <begin position="475"/>
        <end position="488"/>
    </location>
</feature>
<dbReference type="EMBL" id="WHUW01000035">
    <property type="protein sequence ID" value="KAF8433219.1"/>
    <property type="molecule type" value="Genomic_DNA"/>
</dbReference>
<dbReference type="AlphaFoldDB" id="A0AAD4BL08"/>
<dbReference type="PANTHER" id="PTHR24346">
    <property type="entry name" value="MAP/MICROTUBULE AFFINITY-REGULATING KINASE"/>
    <property type="match status" value="1"/>
</dbReference>
<evidence type="ECO:0000256" key="11">
    <source>
        <dbReference type="ARBA" id="ARBA00048679"/>
    </source>
</evidence>
<evidence type="ECO:0000256" key="12">
    <source>
        <dbReference type="PROSITE-ProRule" id="PRU10141"/>
    </source>
</evidence>
<keyword evidence="9 12" id="KW-0067">ATP-binding</keyword>
<dbReference type="PROSITE" id="PS50011">
    <property type="entry name" value="PROTEIN_KINASE_DOM"/>
    <property type="match status" value="1"/>
</dbReference>
<feature type="compositionally biased region" description="Low complexity" evidence="13">
    <location>
        <begin position="60"/>
        <end position="78"/>
    </location>
</feature>
<comment type="caution">
    <text evidence="15">The sequence shown here is derived from an EMBL/GenBank/DDBJ whole genome shotgun (WGS) entry which is preliminary data.</text>
</comment>
<keyword evidence="4" id="KW-0723">Serine/threonine-protein kinase</keyword>